<dbReference type="Proteomes" id="UP001589775">
    <property type="component" value="Unassembled WGS sequence"/>
</dbReference>
<evidence type="ECO:0000313" key="1">
    <source>
        <dbReference type="EMBL" id="MFC0241251.1"/>
    </source>
</evidence>
<keyword evidence="2" id="KW-1185">Reference proteome</keyword>
<proteinExistence type="predicted"/>
<protein>
    <submittedName>
        <fullName evidence="1">Rcc01693 family protein</fullName>
    </submittedName>
</protein>
<name>A0ABV6ETR4_9BRAD</name>
<dbReference type="NCBIfam" id="TIGR02216">
    <property type="entry name" value="phage_TIGR02216"/>
    <property type="match status" value="1"/>
</dbReference>
<organism evidence="1 2">
    <name type="scientific">Rhodopseudomonas telluris</name>
    <dbReference type="NCBI Taxonomy" id="644215"/>
    <lineage>
        <taxon>Bacteria</taxon>
        <taxon>Pseudomonadati</taxon>
        <taxon>Pseudomonadota</taxon>
        <taxon>Alphaproteobacteria</taxon>
        <taxon>Hyphomicrobiales</taxon>
        <taxon>Nitrobacteraceae</taxon>
        <taxon>Rhodopseudomonas</taxon>
    </lineage>
</organism>
<comment type="caution">
    <text evidence="1">The sequence shown here is derived from an EMBL/GenBank/DDBJ whole genome shotgun (WGS) entry which is preliminary data.</text>
</comment>
<sequence>MTPFPWAEAMQFGFGVLRLSPDHFWRMTPRELAAALTGARGGITAPLDRGGLDALMRRFPDQEQAR</sequence>
<accession>A0ABV6ETR4</accession>
<dbReference type="InterPro" id="IPR019056">
    <property type="entry name" value="Phage_TAC_6"/>
</dbReference>
<reference evidence="1 2" key="1">
    <citation type="submission" date="2024-09" db="EMBL/GenBank/DDBJ databases">
        <authorList>
            <person name="Sun Q."/>
            <person name="Mori K."/>
        </authorList>
    </citation>
    <scope>NUCLEOTIDE SEQUENCE [LARGE SCALE GENOMIC DNA]</scope>
    <source>
        <strain evidence="1 2">KCTC 23279</strain>
    </source>
</reference>
<dbReference type="RefSeq" id="WP_378388025.1">
    <property type="nucleotide sequence ID" value="NZ_JBHLWM010000005.1"/>
</dbReference>
<dbReference type="InterPro" id="IPR011739">
    <property type="entry name" value="GTA_rcc01693"/>
</dbReference>
<dbReference type="Pfam" id="PF09550">
    <property type="entry name" value="Phage_TAC_6"/>
    <property type="match status" value="1"/>
</dbReference>
<evidence type="ECO:0000313" key="2">
    <source>
        <dbReference type="Proteomes" id="UP001589775"/>
    </source>
</evidence>
<dbReference type="EMBL" id="JBHLWM010000005">
    <property type="protein sequence ID" value="MFC0241251.1"/>
    <property type="molecule type" value="Genomic_DNA"/>
</dbReference>
<gene>
    <name evidence="1" type="ORF">ACFFJ6_12270</name>
</gene>